<comment type="similarity">
    <text evidence="1 2">Belongs to the UPF0301 (AlgH) family.</text>
</comment>
<gene>
    <name evidence="3" type="ORF">G8770_18980</name>
</gene>
<dbReference type="Proteomes" id="UP000787472">
    <property type="component" value="Unassembled WGS sequence"/>
</dbReference>
<dbReference type="PANTHER" id="PTHR30327:SF1">
    <property type="entry name" value="UPF0301 PROTEIN YQGE"/>
    <property type="match status" value="1"/>
</dbReference>
<proteinExistence type="inferred from homology"/>
<dbReference type="RefSeq" id="WP_167190681.1">
    <property type="nucleotide sequence ID" value="NZ_JAAONZ010000018.1"/>
</dbReference>
<evidence type="ECO:0000256" key="1">
    <source>
        <dbReference type="ARBA" id="ARBA00009600"/>
    </source>
</evidence>
<evidence type="ECO:0000313" key="3">
    <source>
        <dbReference type="EMBL" id="NHO67635.1"/>
    </source>
</evidence>
<dbReference type="HAMAP" id="MF_00758">
    <property type="entry name" value="UPF0301"/>
    <property type="match status" value="1"/>
</dbReference>
<dbReference type="SUPFAM" id="SSF143456">
    <property type="entry name" value="VC0467-like"/>
    <property type="match status" value="1"/>
</dbReference>
<evidence type="ECO:0000313" key="4">
    <source>
        <dbReference type="Proteomes" id="UP000787472"/>
    </source>
</evidence>
<dbReference type="Gene3D" id="3.40.1740.10">
    <property type="entry name" value="VC0467-like"/>
    <property type="match status" value="1"/>
</dbReference>
<evidence type="ECO:0000256" key="2">
    <source>
        <dbReference type="HAMAP-Rule" id="MF_00758"/>
    </source>
</evidence>
<name>A0A9E5T1N3_9GAMM</name>
<keyword evidence="4" id="KW-1185">Reference proteome</keyword>
<comment type="caution">
    <text evidence="3">The sequence shown here is derived from an EMBL/GenBank/DDBJ whole genome shotgun (WGS) entry which is preliminary data.</text>
</comment>
<dbReference type="EMBL" id="JAAONZ010000018">
    <property type="protein sequence ID" value="NHO67635.1"/>
    <property type="molecule type" value="Genomic_DNA"/>
</dbReference>
<sequence>MKYDKPLDKKQHIGNLRDHFLIAMPSLNESIFSHTITYICDHSEDGAMGLVINQPLGIDLKDIYLQLECGDEHAHDAQTPILAGGPVQPERGFILHSSDQCWESSLVISDDIVLTASRDIIESIAQNRGPQKYLVTLGYAGWGAGQLEEEIADNAWLTIPADSSIIFDTPIEQRWAAASKSLGIDLDLISGTAGHA</sequence>
<dbReference type="AlphaFoldDB" id="A0A9E5T1N3"/>
<dbReference type="InterPro" id="IPR003774">
    <property type="entry name" value="AlgH-like"/>
</dbReference>
<reference evidence="3" key="1">
    <citation type="submission" date="2020-03" db="EMBL/GenBank/DDBJ databases">
        <authorList>
            <person name="Guo F."/>
        </authorList>
    </citation>
    <scope>NUCLEOTIDE SEQUENCE</scope>
    <source>
        <strain evidence="3">JCM 30134</strain>
    </source>
</reference>
<dbReference type="Pfam" id="PF02622">
    <property type="entry name" value="DUF179"/>
    <property type="match status" value="1"/>
</dbReference>
<dbReference type="GO" id="GO:0005829">
    <property type="term" value="C:cytosol"/>
    <property type="evidence" value="ECO:0007669"/>
    <property type="project" value="TreeGrafter"/>
</dbReference>
<protein>
    <recommendedName>
        <fullName evidence="2">UPF0301 protein G8770_18980</fullName>
    </recommendedName>
</protein>
<dbReference type="PANTHER" id="PTHR30327">
    <property type="entry name" value="UNCHARACTERIZED PROTEIN YQGE"/>
    <property type="match status" value="1"/>
</dbReference>
<dbReference type="NCBIfam" id="NF001266">
    <property type="entry name" value="PRK00228.1-1"/>
    <property type="match status" value="1"/>
</dbReference>
<accession>A0A9E5T1N3</accession>
<organism evidence="3 4">
    <name type="scientific">Pseudomaricurvus hydrocarbonicus</name>
    <dbReference type="NCBI Taxonomy" id="1470433"/>
    <lineage>
        <taxon>Bacteria</taxon>
        <taxon>Pseudomonadati</taxon>
        <taxon>Pseudomonadota</taxon>
        <taxon>Gammaproteobacteria</taxon>
        <taxon>Cellvibrionales</taxon>
        <taxon>Cellvibrionaceae</taxon>
        <taxon>Pseudomaricurvus</taxon>
    </lineage>
</organism>